<dbReference type="Gene3D" id="1.20.1260.10">
    <property type="match status" value="1"/>
</dbReference>
<protein>
    <submittedName>
        <fullName evidence="3">DUF4439 domain-containing protein</fullName>
    </submittedName>
</protein>
<sequence>MEEVGLERRVVLAGLAVFAIAGCTNPFDSDGAGPAAQASRGAEQQAVEAAVARARALRTGAAALAQDVTQSDRVRALMLDVTRDHEDQLAALGAPFASTSGTAGASPSVSPSTSPSPAAGDPAAAQLDAEWSSAVQAFQAGRSIASGPLALLLVRLAASDAAHADLTATATKARVPAELTVESASPAAASVSPSAGPSPSPSPSATPSVTPTPSPGSVFASPTERALNRQLAGEHAAVYAYPLVIARTTGARRKLAQQLWAEHRARREVLVARLLSAGVAPVQSEPAYVVQPVPTTAGQAAELAARIEAALATLAADVVATAPVGADRDDGAEQLVLAARRAAGWSGRTEGLPGRRSADAQSSPSAPATTGAPALSAPAST</sequence>
<proteinExistence type="predicted"/>
<comment type="caution">
    <text evidence="3">The sequence shown here is derived from an EMBL/GenBank/DDBJ whole genome shotgun (WGS) entry which is preliminary data.</text>
</comment>
<feature type="compositionally biased region" description="Pro residues" evidence="1">
    <location>
        <begin position="196"/>
        <end position="214"/>
    </location>
</feature>
<keyword evidence="4" id="KW-1185">Reference proteome</keyword>
<dbReference type="InterPro" id="IPR029447">
    <property type="entry name" value="DUF4439"/>
</dbReference>
<organism evidence="3 4">
    <name type="scientific">Spongisporangium articulatum</name>
    <dbReference type="NCBI Taxonomy" id="3362603"/>
    <lineage>
        <taxon>Bacteria</taxon>
        <taxon>Bacillati</taxon>
        <taxon>Actinomycetota</taxon>
        <taxon>Actinomycetes</taxon>
        <taxon>Kineosporiales</taxon>
        <taxon>Kineosporiaceae</taxon>
        <taxon>Spongisporangium</taxon>
    </lineage>
</organism>
<dbReference type="Proteomes" id="UP001612915">
    <property type="component" value="Unassembled WGS sequence"/>
</dbReference>
<accession>A0ABW8ANK4</accession>
<dbReference type="RefSeq" id="WP_398279837.1">
    <property type="nucleotide sequence ID" value="NZ_JBITLV010000003.1"/>
</dbReference>
<dbReference type="CDD" id="cd00657">
    <property type="entry name" value="Ferritin_like"/>
    <property type="match status" value="1"/>
</dbReference>
<feature type="compositionally biased region" description="Low complexity" evidence="1">
    <location>
        <begin position="184"/>
        <end position="195"/>
    </location>
</feature>
<dbReference type="SUPFAM" id="SSF47240">
    <property type="entry name" value="Ferritin-like"/>
    <property type="match status" value="1"/>
</dbReference>
<name>A0ABW8ANK4_9ACTN</name>
<dbReference type="InterPro" id="IPR009078">
    <property type="entry name" value="Ferritin-like_SF"/>
</dbReference>
<feature type="domain" description="DUF4439" evidence="2">
    <location>
        <begin position="226"/>
        <end position="356"/>
    </location>
</feature>
<feature type="region of interest" description="Disordered" evidence="1">
    <location>
        <begin position="184"/>
        <end position="221"/>
    </location>
</feature>
<feature type="compositionally biased region" description="Low complexity" evidence="1">
    <location>
        <begin position="359"/>
        <end position="381"/>
    </location>
</feature>
<evidence type="ECO:0000259" key="2">
    <source>
        <dbReference type="Pfam" id="PF14530"/>
    </source>
</evidence>
<feature type="region of interest" description="Disordered" evidence="1">
    <location>
        <begin position="345"/>
        <end position="381"/>
    </location>
</feature>
<dbReference type="EMBL" id="JBITLV010000003">
    <property type="protein sequence ID" value="MFI7587688.1"/>
    <property type="molecule type" value="Genomic_DNA"/>
</dbReference>
<reference evidence="3 4" key="1">
    <citation type="submission" date="2024-10" db="EMBL/GenBank/DDBJ databases">
        <title>The Natural Products Discovery Center: Release of the First 8490 Sequenced Strains for Exploring Actinobacteria Biosynthetic Diversity.</title>
        <authorList>
            <person name="Kalkreuter E."/>
            <person name="Kautsar S.A."/>
            <person name="Yang D."/>
            <person name="Bader C.D."/>
            <person name="Teijaro C.N."/>
            <person name="Fluegel L."/>
            <person name="Davis C.M."/>
            <person name="Simpson J.R."/>
            <person name="Lauterbach L."/>
            <person name="Steele A.D."/>
            <person name="Gui C."/>
            <person name="Meng S."/>
            <person name="Li G."/>
            <person name="Viehrig K."/>
            <person name="Ye F."/>
            <person name="Su P."/>
            <person name="Kiefer A.F."/>
            <person name="Nichols A."/>
            <person name="Cepeda A.J."/>
            <person name="Yan W."/>
            <person name="Fan B."/>
            <person name="Jiang Y."/>
            <person name="Adhikari A."/>
            <person name="Zheng C.-J."/>
            <person name="Schuster L."/>
            <person name="Cowan T.M."/>
            <person name="Smanski M.J."/>
            <person name="Chevrette M.G."/>
            <person name="De Carvalho L.P.S."/>
            <person name="Shen B."/>
        </authorList>
    </citation>
    <scope>NUCLEOTIDE SEQUENCE [LARGE SCALE GENOMIC DNA]</scope>
    <source>
        <strain evidence="3 4">NPDC049639</strain>
    </source>
</reference>
<evidence type="ECO:0000313" key="4">
    <source>
        <dbReference type="Proteomes" id="UP001612915"/>
    </source>
</evidence>
<dbReference type="Pfam" id="PF14530">
    <property type="entry name" value="DUF4439"/>
    <property type="match status" value="1"/>
</dbReference>
<dbReference type="InterPro" id="IPR012347">
    <property type="entry name" value="Ferritin-like"/>
</dbReference>
<gene>
    <name evidence="3" type="ORF">ACIB24_11500</name>
</gene>
<evidence type="ECO:0000256" key="1">
    <source>
        <dbReference type="SAM" id="MobiDB-lite"/>
    </source>
</evidence>
<feature type="region of interest" description="Disordered" evidence="1">
    <location>
        <begin position="99"/>
        <end position="125"/>
    </location>
</feature>
<evidence type="ECO:0000313" key="3">
    <source>
        <dbReference type="EMBL" id="MFI7587688.1"/>
    </source>
</evidence>